<sequence>MKNIKEESLKLIKTRYKKMEGKFPNTIARLNKSREFEKIFRSLKKKNYPDWVIYMALINLTINYRVNTSLKDSPNKTPIDFKNLFIALMKKQETKDDLEVPLEEFIEEKIEFAISSNILSFLKGEGYVFRRATPNFKALRRLAETKFEYFKHDTPHKKWFNFEK</sequence>
<proteinExistence type="predicted"/>
<dbReference type="Proteomes" id="UP000179237">
    <property type="component" value="Unassembled WGS sequence"/>
</dbReference>
<reference evidence="1 2" key="1">
    <citation type="journal article" date="2016" name="Nat. Commun.">
        <title>Thousands of microbial genomes shed light on interconnected biogeochemical processes in an aquifer system.</title>
        <authorList>
            <person name="Anantharaman K."/>
            <person name="Brown C.T."/>
            <person name="Hug L.A."/>
            <person name="Sharon I."/>
            <person name="Castelle C.J."/>
            <person name="Probst A.J."/>
            <person name="Thomas B.C."/>
            <person name="Singh A."/>
            <person name="Wilkins M.J."/>
            <person name="Karaoz U."/>
            <person name="Brodie E.L."/>
            <person name="Williams K.H."/>
            <person name="Hubbard S.S."/>
            <person name="Banfield J.F."/>
        </authorList>
    </citation>
    <scope>NUCLEOTIDE SEQUENCE [LARGE SCALE GENOMIC DNA]</scope>
</reference>
<comment type="caution">
    <text evidence="1">The sequence shown here is derived from an EMBL/GenBank/DDBJ whole genome shotgun (WGS) entry which is preliminary data.</text>
</comment>
<organism evidence="1 2">
    <name type="scientific">Candidatus Collierbacteria bacterium RIFOXYD1_FULL_40_9</name>
    <dbReference type="NCBI Taxonomy" id="1817731"/>
    <lineage>
        <taxon>Bacteria</taxon>
        <taxon>Candidatus Collieribacteriota</taxon>
    </lineage>
</organism>
<name>A0A1F5FWX0_9BACT</name>
<accession>A0A1F5FWX0</accession>
<evidence type="ECO:0000313" key="2">
    <source>
        <dbReference type="Proteomes" id="UP000179237"/>
    </source>
</evidence>
<evidence type="ECO:0000313" key="1">
    <source>
        <dbReference type="EMBL" id="OGD84120.1"/>
    </source>
</evidence>
<dbReference type="EMBL" id="MFAQ01000002">
    <property type="protein sequence ID" value="OGD84120.1"/>
    <property type="molecule type" value="Genomic_DNA"/>
</dbReference>
<protein>
    <submittedName>
        <fullName evidence="1">Uncharacterized protein</fullName>
    </submittedName>
</protein>
<gene>
    <name evidence="1" type="ORF">A2572_03270</name>
</gene>
<dbReference type="AlphaFoldDB" id="A0A1F5FWX0"/>